<organism evidence="2 3">
    <name type="scientific">Ameca splendens</name>
    <dbReference type="NCBI Taxonomy" id="208324"/>
    <lineage>
        <taxon>Eukaryota</taxon>
        <taxon>Metazoa</taxon>
        <taxon>Chordata</taxon>
        <taxon>Craniata</taxon>
        <taxon>Vertebrata</taxon>
        <taxon>Euteleostomi</taxon>
        <taxon>Actinopterygii</taxon>
        <taxon>Neopterygii</taxon>
        <taxon>Teleostei</taxon>
        <taxon>Neoteleostei</taxon>
        <taxon>Acanthomorphata</taxon>
        <taxon>Ovalentaria</taxon>
        <taxon>Atherinomorphae</taxon>
        <taxon>Cyprinodontiformes</taxon>
        <taxon>Goodeidae</taxon>
        <taxon>Ameca</taxon>
    </lineage>
</organism>
<evidence type="ECO:0000313" key="2">
    <source>
        <dbReference type="EMBL" id="MEQ2315769.1"/>
    </source>
</evidence>
<name>A0ABV1AC75_9TELE</name>
<evidence type="ECO:0000256" key="1">
    <source>
        <dbReference type="SAM" id="MobiDB-lite"/>
    </source>
</evidence>
<feature type="region of interest" description="Disordered" evidence="1">
    <location>
        <begin position="113"/>
        <end position="132"/>
    </location>
</feature>
<sequence>MSWRRFYSCQIKSLRKTSLLYSSPELMEKIRQMEDDYQTAIRQFYCRPPPSPPSLQRAAAAKPTSGLQSAAAVQPTPGLQSSAAAEQPTPGLHLSPRVPSVLHLSPKGPVGAAFVSKGPVGAASASEGSPGS</sequence>
<accession>A0ABV1AC75</accession>
<dbReference type="Proteomes" id="UP001469553">
    <property type="component" value="Unassembled WGS sequence"/>
</dbReference>
<feature type="non-terminal residue" evidence="2">
    <location>
        <position position="132"/>
    </location>
</feature>
<evidence type="ECO:0000313" key="3">
    <source>
        <dbReference type="Proteomes" id="UP001469553"/>
    </source>
</evidence>
<feature type="region of interest" description="Disordered" evidence="1">
    <location>
        <begin position="46"/>
        <end position="103"/>
    </location>
</feature>
<protein>
    <submittedName>
        <fullName evidence="2">Uncharacterized protein</fullName>
    </submittedName>
</protein>
<reference evidence="2 3" key="1">
    <citation type="submission" date="2021-06" db="EMBL/GenBank/DDBJ databases">
        <authorList>
            <person name="Palmer J.M."/>
        </authorList>
    </citation>
    <scope>NUCLEOTIDE SEQUENCE [LARGE SCALE GENOMIC DNA]</scope>
    <source>
        <strain evidence="2 3">AS_MEX2019</strain>
        <tissue evidence="2">Muscle</tissue>
    </source>
</reference>
<dbReference type="EMBL" id="JAHRIP010087220">
    <property type="protein sequence ID" value="MEQ2315769.1"/>
    <property type="molecule type" value="Genomic_DNA"/>
</dbReference>
<gene>
    <name evidence="2" type="ORF">AMECASPLE_025821</name>
</gene>
<keyword evidence="3" id="KW-1185">Reference proteome</keyword>
<comment type="caution">
    <text evidence="2">The sequence shown here is derived from an EMBL/GenBank/DDBJ whole genome shotgun (WGS) entry which is preliminary data.</text>
</comment>
<proteinExistence type="predicted"/>
<feature type="compositionally biased region" description="Low complexity" evidence="1">
    <location>
        <begin position="118"/>
        <end position="132"/>
    </location>
</feature>